<gene>
    <name evidence="4" type="ORF">DFQ04_3531</name>
    <name evidence="3" type="ORF">DFQ04_3649</name>
</gene>
<evidence type="ECO:0000313" key="5">
    <source>
        <dbReference type="Proteomes" id="UP000294535"/>
    </source>
</evidence>
<keyword evidence="5" id="KW-1185">Reference proteome</keyword>
<evidence type="ECO:0000259" key="2">
    <source>
        <dbReference type="PROSITE" id="PS51123"/>
    </source>
</evidence>
<protein>
    <recommendedName>
        <fullName evidence="2">OmpA-like domain-containing protein</fullName>
    </recommendedName>
</protein>
<accession>A0A4R6T513</accession>
<keyword evidence="1" id="KW-0472">Membrane</keyword>
<evidence type="ECO:0000313" key="4">
    <source>
        <dbReference type="EMBL" id="TDQ13807.1"/>
    </source>
</evidence>
<name>A0A4R6T513_9BACT</name>
<sequence>RLEYQWFGKTRPIHNCDEVTCTPAMHQLNRRTELRVGKTSYGYTGRQKKVDTM</sequence>
<dbReference type="EMBL" id="SNYF01000010">
    <property type="protein sequence ID" value="TDQ13807.1"/>
    <property type="molecule type" value="Genomic_DNA"/>
</dbReference>
<feature type="domain" description="OmpA-like" evidence="2">
    <location>
        <begin position="1"/>
        <end position="40"/>
    </location>
</feature>
<dbReference type="PROSITE" id="PS51123">
    <property type="entry name" value="OMPA_2"/>
    <property type="match status" value="1"/>
</dbReference>
<dbReference type="InterPro" id="IPR006665">
    <property type="entry name" value="OmpA-like"/>
</dbReference>
<dbReference type="EMBL" id="SNYF01000012">
    <property type="protein sequence ID" value="TDQ12916.1"/>
    <property type="molecule type" value="Genomic_DNA"/>
</dbReference>
<proteinExistence type="predicted"/>
<reference evidence="4 5" key="1">
    <citation type="submission" date="2019-03" db="EMBL/GenBank/DDBJ databases">
        <title>Genomic Encyclopedia of Type Strains, Phase III (KMG-III): the genomes of soil and plant-associated and newly described type strains.</title>
        <authorList>
            <person name="Whitman W."/>
        </authorList>
    </citation>
    <scope>NUCLEOTIDE SEQUENCE [LARGE SCALE GENOMIC DNA]</scope>
    <source>
        <strain evidence="4 5">CECT 8446</strain>
    </source>
</reference>
<dbReference type="GO" id="GO:0016020">
    <property type="term" value="C:membrane"/>
    <property type="evidence" value="ECO:0007669"/>
    <property type="project" value="UniProtKB-UniRule"/>
</dbReference>
<evidence type="ECO:0000256" key="1">
    <source>
        <dbReference type="PROSITE-ProRule" id="PRU00473"/>
    </source>
</evidence>
<dbReference type="AlphaFoldDB" id="A0A4R6T513"/>
<feature type="non-terminal residue" evidence="4">
    <location>
        <position position="1"/>
    </location>
</feature>
<dbReference type="Proteomes" id="UP000294535">
    <property type="component" value="Unassembled WGS sequence"/>
</dbReference>
<evidence type="ECO:0000313" key="3">
    <source>
        <dbReference type="EMBL" id="TDQ12916.1"/>
    </source>
</evidence>
<organism evidence="4 5">
    <name type="scientific">Algoriphagus boseongensis</name>
    <dbReference type="NCBI Taxonomy" id="1442587"/>
    <lineage>
        <taxon>Bacteria</taxon>
        <taxon>Pseudomonadati</taxon>
        <taxon>Bacteroidota</taxon>
        <taxon>Cytophagia</taxon>
        <taxon>Cytophagales</taxon>
        <taxon>Cyclobacteriaceae</taxon>
        <taxon>Algoriphagus</taxon>
    </lineage>
</organism>
<comment type="caution">
    <text evidence="4">The sequence shown here is derived from an EMBL/GenBank/DDBJ whole genome shotgun (WGS) entry which is preliminary data.</text>
</comment>